<reference evidence="1" key="1">
    <citation type="journal article" date="2020" name="Nature">
        <title>Giant virus diversity and host interactions through global metagenomics.</title>
        <authorList>
            <person name="Schulz F."/>
            <person name="Roux S."/>
            <person name="Paez-Espino D."/>
            <person name="Jungbluth S."/>
            <person name="Walsh D.A."/>
            <person name="Denef V.J."/>
            <person name="McMahon K.D."/>
            <person name="Konstantinidis K.T."/>
            <person name="Eloe-Fadrosh E.A."/>
            <person name="Kyrpides N.C."/>
            <person name="Woyke T."/>
        </authorList>
    </citation>
    <scope>NUCLEOTIDE SEQUENCE</scope>
    <source>
        <strain evidence="1">GVMAG-M-3300023179-71</strain>
    </source>
</reference>
<evidence type="ECO:0000313" key="1">
    <source>
        <dbReference type="EMBL" id="QHT75617.1"/>
    </source>
</evidence>
<proteinExistence type="predicted"/>
<sequence>MIIFNNTNKKDKKIIFNLFKSLEYSNSYYSVLQYLYNNHLHFVTTDDSKNICTPELLNLFYNYFSDKNYYSIIVNGDIHSNYHTSNILLDQFHNPTFVKDFYIQFQLYPYDGIKRHLLVKPPNIENHRSIDNIIYYPNNQCYQQENYFIYPTV</sequence>
<name>A0A6C0H5D3_9ZZZZ</name>
<organism evidence="1">
    <name type="scientific">viral metagenome</name>
    <dbReference type="NCBI Taxonomy" id="1070528"/>
    <lineage>
        <taxon>unclassified sequences</taxon>
        <taxon>metagenomes</taxon>
        <taxon>organismal metagenomes</taxon>
    </lineage>
</organism>
<accession>A0A6C0H5D3</accession>
<dbReference type="EMBL" id="MN739880">
    <property type="protein sequence ID" value="QHT75617.1"/>
    <property type="molecule type" value="Genomic_DNA"/>
</dbReference>
<dbReference type="AlphaFoldDB" id="A0A6C0H5D3"/>
<protein>
    <submittedName>
        <fullName evidence="1">Uncharacterized protein</fullName>
    </submittedName>
</protein>